<dbReference type="GO" id="GO:0008289">
    <property type="term" value="F:lipid binding"/>
    <property type="evidence" value="ECO:0007669"/>
    <property type="project" value="UniProtKB-KW"/>
</dbReference>
<dbReference type="Pfam" id="PF00308">
    <property type="entry name" value="Bac_DnaA"/>
    <property type="match status" value="1"/>
</dbReference>
<dbReference type="GO" id="GO:0003688">
    <property type="term" value="F:DNA replication origin binding"/>
    <property type="evidence" value="ECO:0007669"/>
    <property type="project" value="UniProtKB-UniRule"/>
</dbReference>
<dbReference type="GO" id="GO:0006275">
    <property type="term" value="P:regulation of DNA replication"/>
    <property type="evidence" value="ECO:0007669"/>
    <property type="project" value="UniProtKB-UniRule"/>
</dbReference>
<dbReference type="InterPro" id="IPR020591">
    <property type="entry name" value="Chromosome_initiator_DnaA-like"/>
</dbReference>
<dbReference type="RefSeq" id="WP_126764677.1">
    <property type="nucleotide sequence ID" value="NZ_PIPJ01000001.1"/>
</dbReference>
<evidence type="ECO:0000256" key="7">
    <source>
        <dbReference type="ARBA" id="ARBA00023125"/>
    </source>
</evidence>
<dbReference type="PROSITE" id="PS01008">
    <property type="entry name" value="DNAA"/>
    <property type="match status" value="1"/>
</dbReference>
<sequence length="487" mass="54743">MSNSLWSDCAARLQNELPAQQFNTWIRPLQADLEQNTLFLYAPNTYVVEWVKDKYLKQIITFLRSASGEQAPNVELRVGGSRKPTGLDATNGAAVTNGKEREQENSASAEATGNSAAANGNANGANTGRQQYTPQVLTNPVDRPISLQHSNLQPTYTFDNFVEGRSNQLARAAASQVAENPGKAYNPLFIYGGTGLGKTHLLHSIGNGILANKPDAKVFYLRAERFVQDMVYAMKHNKIDSFKESYRSVDALLIDDVQFFAKKDHFQDEFFHTFNWLLEGNQQVILTSDVYPKEIEGVDERLKSRFGWGLTVAIEPPELPTRVAILERKAEERKTKLPHEVAFFIAKRLRSNVRELEGALNRVIANVTLTGRDITIDFVKEALRDLIAAQERLVTIDNIQRTVAEYYNIKVSDLTSKRRTRSVARPRQVAMALAKELTSHSLPEIGDAFGGRDHTTVLHACRKVKELIESDHEIQEDYRNLNRTLSV</sequence>
<dbReference type="Gene3D" id="3.40.50.300">
    <property type="entry name" value="P-loop containing nucleotide triphosphate hydrolases"/>
    <property type="match status" value="1"/>
</dbReference>
<keyword evidence="16" id="KW-1185">Reference proteome</keyword>
<comment type="domain">
    <text evidence="8">Domain I is involved in oligomerization and binding regulators, domain II is flexibile and of varying length in different bacteria, domain III forms the AAA+ region, while domain IV binds dsDNA.</text>
</comment>
<keyword evidence="7 8" id="KW-0238">DNA-binding</keyword>
<evidence type="ECO:0000256" key="12">
    <source>
        <dbReference type="SAM" id="MobiDB-lite"/>
    </source>
</evidence>
<feature type="region of interest" description="Disordered" evidence="12">
    <location>
        <begin position="77"/>
        <end position="130"/>
    </location>
</feature>
<dbReference type="Proteomes" id="UP000288395">
    <property type="component" value="Unassembled WGS sequence"/>
</dbReference>
<comment type="function">
    <text evidence="8 10">Plays an essential role in the initiation and regulation of chromosomal replication. ATP-DnaA binds to the origin of replication (oriC) to initiate formation of the DNA replication initiation complex once per cell cycle. Binds the DnaA box (a 9 base pair repeat at the origin) and separates the double-stranded (ds)DNA. Forms a right-handed helical filament on oriC DNA; dsDNA binds to the exterior of the filament while single-stranded (ss)DNA is stabiized in the filament's interior. The ATP-DnaA-oriC complex binds and stabilizes one strand of the AT-rich DNA unwinding element (DUE), permitting loading of DNA polymerase. After initiation quickly degrades to an ADP-DnaA complex that is not apt for DNA replication. Binds acidic phospholipids.</text>
</comment>
<dbReference type="Pfam" id="PF11638">
    <property type="entry name" value="DnaA_N"/>
    <property type="match status" value="1"/>
</dbReference>
<evidence type="ECO:0000256" key="2">
    <source>
        <dbReference type="ARBA" id="ARBA00022490"/>
    </source>
</evidence>
<dbReference type="Gene3D" id="1.10.8.60">
    <property type="match status" value="1"/>
</dbReference>
<dbReference type="InterPro" id="IPR013317">
    <property type="entry name" value="DnaA_dom"/>
</dbReference>
<comment type="subunit">
    <text evidence="8">Oligomerizes as a right-handed, spiral filament on DNA at oriC.</text>
</comment>
<keyword evidence="4 8" id="KW-0547">Nucleotide-binding</keyword>
<dbReference type="Gene3D" id="3.30.300.180">
    <property type="match status" value="1"/>
</dbReference>
<dbReference type="InterPro" id="IPR055199">
    <property type="entry name" value="Hda_lid"/>
</dbReference>
<dbReference type="HAMAP" id="MF_00377">
    <property type="entry name" value="DnaA_bact"/>
    <property type="match status" value="1"/>
</dbReference>
<dbReference type="InterPro" id="IPR024633">
    <property type="entry name" value="DnaA_N_dom"/>
</dbReference>
<feature type="binding site" evidence="8">
    <location>
        <position position="198"/>
    </location>
    <ligand>
        <name>ATP</name>
        <dbReference type="ChEBI" id="CHEBI:30616"/>
    </ligand>
</feature>
<dbReference type="SMART" id="SM00382">
    <property type="entry name" value="AAA"/>
    <property type="match status" value="1"/>
</dbReference>
<dbReference type="SUPFAM" id="SSF52540">
    <property type="entry name" value="P-loop containing nucleoside triphosphate hydrolases"/>
    <property type="match status" value="1"/>
</dbReference>
<keyword evidence="6 8" id="KW-0446">Lipid-binding</keyword>
<comment type="caution">
    <text evidence="8">Lacks conserved residue(s) required for the propagation of feature annotation.</text>
</comment>
<dbReference type="FunFam" id="3.40.50.300:FF:000103">
    <property type="entry name" value="Chromosomal replication initiator protein DnaA"/>
    <property type="match status" value="1"/>
</dbReference>
<feature type="region of interest" description="Domain III, AAA+ region" evidence="8">
    <location>
        <begin position="151"/>
        <end position="367"/>
    </location>
</feature>
<dbReference type="AlphaFoldDB" id="A0A432W1Z4"/>
<dbReference type="InterPro" id="IPR013159">
    <property type="entry name" value="DnaA_C"/>
</dbReference>
<evidence type="ECO:0000256" key="1">
    <source>
        <dbReference type="ARBA" id="ARBA00006583"/>
    </source>
</evidence>
<feature type="binding site" evidence="8">
    <location>
        <position position="195"/>
    </location>
    <ligand>
        <name>ATP</name>
        <dbReference type="ChEBI" id="CHEBI:30616"/>
    </ligand>
</feature>
<gene>
    <name evidence="8" type="primary">dnaA</name>
    <name evidence="15" type="ORF">CWE08_00330</name>
</gene>
<dbReference type="InterPro" id="IPR001957">
    <property type="entry name" value="Chromosome_initiator_DnaA"/>
</dbReference>
<keyword evidence="3 8" id="KW-0235">DNA replication</keyword>
<dbReference type="InterPro" id="IPR027417">
    <property type="entry name" value="P-loop_NTPase"/>
</dbReference>
<evidence type="ECO:0000256" key="5">
    <source>
        <dbReference type="ARBA" id="ARBA00022840"/>
    </source>
</evidence>
<name>A0A432W1Z4_9GAMM</name>
<evidence type="ECO:0000313" key="16">
    <source>
        <dbReference type="Proteomes" id="UP000288395"/>
    </source>
</evidence>
<keyword evidence="5 8" id="KW-0067">ATP-binding</keyword>
<comment type="caution">
    <text evidence="15">The sequence shown here is derived from an EMBL/GenBank/DDBJ whole genome shotgun (WGS) entry which is preliminary data.</text>
</comment>
<dbReference type="PRINTS" id="PR00051">
    <property type="entry name" value="DNAA"/>
</dbReference>
<feature type="compositionally biased region" description="Low complexity" evidence="12">
    <location>
        <begin position="105"/>
        <end position="128"/>
    </location>
</feature>
<dbReference type="CDD" id="cd06571">
    <property type="entry name" value="Bac_DnaA_C"/>
    <property type="match status" value="1"/>
</dbReference>
<dbReference type="CDD" id="cd00009">
    <property type="entry name" value="AAA"/>
    <property type="match status" value="1"/>
</dbReference>
<dbReference type="PANTHER" id="PTHR30050:SF2">
    <property type="entry name" value="CHROMOSOMAL REPLICATION INITIATOR PROTEIN DNAA"/>
    <property type="match status" value="1"/>
</dbReference>
<feature type="binding site" evidence="8">
    <location>
        <position position="197"/>
    </location>
    <ligand>
        <name>ATP</name>
        <dbReference type="ChEBI" id="CHEBI:30616"/>
    </ligand>
</feature>
<dbReference type="SMART" id="SM00760">
    <property type="entry name" value="Bac_DnaA_C"/>
    <property type="match status" value="1"/>
</dbReference>
<evidence type="ECO:0000256" key="10">
    <source>
        <dbReference type="RuleBase" id="RU000577"/>
    </source>
</evidence>
<dbReference type="Gene3D" id="1.10.1750.10">
    <property type="match status" value="1"/>
</dbReference>
<dbReference type="GO" id="GO:0005886">
    <property type="term" value="C:plasma membrane"/>
    <property type="evidence" value="ECO:0007669"/>
    <property type="project" value="TreeGrafter"/>
</dbReference>
<keyword evidence="2 8" id="KW-0963">Cytoplasm</keyword>
<evidence type="ECO:0000256" key="11">
    <source>
        <dbReference type="RuleBase" id="RU004227"/>
    </source>
</evidence>
<feature type="region of interest" description="Domain I, interacts with DnaA modulators" evidence="8">
    <location>
        <begin position="1"/>
        <end position="107"/>
    </location>
</feature>
<dbReference type="Pfam" id="PF08299">
    <property type="entry name" value="Bac_DnaA_C"/>
    <property type="match status" value="1"/>
</dbReference>
<dbReference type="InterPro" id="IPR038454">
    <property type="entry name" value="DnaA_N_sf"/>
</dbReference>
<evidence type="ECO:0000256" key="4">
    <source>
        <dbReference type="ARBA" id="ARBA00022741"/>
    </source>
</evidence>
<evidence type="ECO:0000313" key="15">
    <source>
        <dbReference type="EMBL" id="RUO23136.1"/>
    </source>
</evidence>
<organism evidence="15 16">
    <name type="scientific">Aliidiomarina iranensis</name>
    <dbReference type="NCBI Taxonomy" id="1434071"/>
    <lineage>
        <taxon>Bacteria</taxon>
        <taxon>Pseudomonadati</taxon>
        <taxon>Pseudomonadota</taxon>
        <taxon>Gammaproteobacteria</taxon>
        <taxon>Alteromonadales</taxon>
        <taxon>Idiomarinaceae</taxon>
        <taxon>Aliidiomarina</taxon>
    </lineage>
</organism>
<dbReference type="OrthoDB" id="9807019at2"/>
<dbReference type="InterPro" id="IPR010921">
    <property type="entry name" value="Trp_repressor/repl_initiator"/>
</dbReference>
<dbReference type="PANTHER" id="PTHR30050">
    <property type="entry name" value="CHROMOSOMAL REPLICATION INITIATOR PROTEIN DNAA"/>
    <property type="match status" value="1"/>
</dbReference>
<evidence type="ECO:0000256" key="9">
    <source>
        <dbReference type="NCBIfam" id="TIGR00362"/>
    </source>
</evidence>
<dbReference type="GO" id="GO:0005524">
    <property type="term" value="F:ATP binding"/>
    <property type="evidence" value="ECO:0007669"/>
    <property type="project" value="UniProtKB-UniRule"/>
</dbReference>
<feature type="binding site" evidence="8">
    <location>
        <position position="199"/>
    </location>
    <ligand>
        <name>ATP</name>
        <dbReference type="ChEBI" id="CHEBI:30616"/>
    </ligand>
</feature>
<dbReference type="InterPro" id="IPR018312">
    <property type="entry name" value="Chromosome_initiator_DnaA_CS"/>
</dbReference>
<feature type="region of interest" description="Domain IV, binds dsDNA" evidence="8">
    <location>
        <begin position="368"/>
        <end position="487"/>
    </location>
</feature>
<proteinExistence type="inferred from homology"/>
<dbReference type="FunFam" id="1.10.1750.10:FF:000001">
    <property type="entry name" value="Chromosomal replication initiator protein DnaA"/>
    <property type="match status" value="1"/>
</dbReference>
<dbReference type="Pfam" id="PF22688">
    <property type="entry name" value="Hda_lid"/>
    <property type="match status" value="1"/>
</dbReference>
<dbReference type="SUPFAM" id="SSF48295">
    <property type="entry name" value="TrpR-like"/>
    <property type="match status" value="1"/>
</dbReference>
<evidence type="ECO:0000259" key="14">
    <source>
        <dbReference type="SMART" id="SM00760"/>
    </source>
</evidence>
<evidence type="ECO:0000256" key="8">
    <source>
        <dbReference type="HAMAP-Rule" id="MF_00377"/>
    </source>
</evidence>
<feature type="domain" description="AAA+ ATPase" evidence="13">
    <location>
        <begin position="184"/>
        <end position="315"/>
    </location>
</feature>
<dbReference type="FunFam" id="1.10.8.60:FF:000003">
    <property type="entry name" value="Chromosomal replication initiator protein DnaA"/>
    <property type="match status" value="1"/>
</dbReference>
<protein>
    <recommendedName>
        <fullName evidence="8 9">Chromosomal replication initiator protein DnaA</fullName>
    </recommendedName>
</protein>
<evidence type="ECO:0000259" key="13">
    <source>
        <dbReference type="SMART" id="SM00382"/>
    </source>
</evidence>
<dbReference type="EMBL" id="PIPJ01000001">
    <property type="protein sequence ID" value="RUO23136.1"/>
    <property type="molecule type" value="Genomic_DNA"/>
</dbReference>
<evidence type="ECO:0000256" key="3">
    <source>
        <dbReference type="ARBA" id="ARBA00022705"/>
    </source>
</evidence>
<dbReference type="NCBIfam" id="TIGR00362">
    <property type="entry name" value="DnaA"/>
    <property type="match status" value="1"/>
</dbReference>
<reference evidence="16" key="1">
    <citation type="journal article" date="2018" name="Front. Microbiol.">
        <title>Genome-Based Analysis Reveals the Taxonomy and Diversity of the Family Idiomarinaceae.</title>
        <authorList>
            <person name="Liu Y."/>
            <person name="Lai Q."/>
            <person name="Shao Z."/>
        </authorList>
    </citation>
    <scope>NUCLEOTIDE SEQUENCE [LARGE SCALE GENOMIC DNA]</scope>
    <source>
        <strain evidence="16">GBPy7</strain>
    </source>
</reference>
<dbReference type="GO" id="GO:0006270">
    <property type="term" value="P:DNA replication initiation"/>
    <property type="evidence" value="ECO:0007669"/>
    <property type="project" value="UniProtKB-UniRule"/>
</dbReference>
<dbReference type="GO" id="GO:0005737">
    <property type="term" value="C:cytoplasm"/>
    <property type="evidence" value="ECO:0007669"/>
    <property type="project" value="UniProtKB-SubCell"/>
</dbReference>
<feature type="domain" description="Chromosomal replication initiator DnaA C-terminal" evidence="14">
    <location>
        <begin position="395"/>
        <end position="464"/>
    </location>
</feature>
<comment type="similarity">
    <text evidence="1 8 11">Belongs to the DnaA family.</text>
</comment>
<accession>A0A432W1Z4</accession>
<evidence type="ECO:0000256" key="6">
    <source>
        <dbReference type="ARBA" id="ARBA00023121"/>
    </source>
</evidence>
<dbReference type="InterPro" id="IPR003593">
    <property type="entry name" value="AAA+_ATPase"/>
</dbReference>
<comment type="subcellular location">
    <subcellularLocation>
        <location evidence="8">Cytoplasm</location>
    </subcellularLocation>
</comment>